<sequence>MVKTVWAIAFLIIEENLRLPQKGGVMRRLTLLAQACSHEAFRRDLKEWLILRPPQPPPVQYFAI</sequence>
<comment type="caution">
    <text evidence="1">The sequence shown here is derived from an EMBL/GenBank/DDBJ whole genome shotgun (WGS) entry which is preliminary data.</text>
</comment>
<protein>
    <recommendedName>
        <fullName evidence="3">Transposase</fullName>
    </recommendedName>
</protein>
<proteinExistence type="predicted"/>
<organism evidence="1 2">
    <name type="scientific">Streptomyces vastus</name>
    <dbReference type="NCBI Taxonomy" id="285451"/>
    <lineage>
        <taxon>Bacteria</taxon>
        <taxon>Bacillati</taxon>
        <taxon>Actinomycetota</taxon>
        <taxon>Actinomycetes</taxon>
        <taxon>Kitasatosporales</taxon>
        <taxon>Streptomycetaceae</taxon>
        <taxon>Streptomyces</taxon>
    </lineage>
</organism>
<reference evidence="2" key="1">
    <citation type="journal article" date="2019" name="Int. J. Syst. Evol. Microbiol.">
        <title>The Global Catalogue of Microorganisms (GCM) 10K type strain sequencing project: providing services to taxonomists for standard genome sequencing and annotation.</title>
        <authorList>
            <consortium name="The Broad Institute Genomics Platform"/>
            <consortium name="The Broad Institute Genome Sequencing Center for Infectious Disease"/>
            <person name="Wu L."/>
            <person name="Ma J."/>
        </authorList>
    </citation>
    <scope>NUCLEOTIDE SEQUENCE [LARGE SCALE GENOMIC DNA]</scope>
    <source>
        <strain evidence="2">JCM 4524</strain>
    </source>
</reference>
<evidence type="ECO:0008006" key="3">
    <source>
        <dbReference type="Google" id="ProtNLM"/>
    </source>
</evidence>
<dbReference type="RefSeq" id="WP_344390032.1">
    <property type="nucleotide sequence ID" value="NZ_BAAASJ010000029.1"/>
</dbReference>
<accession>A0ABP6D5W2</accession>
<keyword evidence="2" id="KW-1185">Reference proteome</keyword>
<evidence type="ECO:0000313" key="1">
    <source>
        <dbReference type="EMBL" id="GAA2633068.1"/>
    </source>
</evidence>
<evidence type="ECO:0000313" key="2">
    <source>
        <dbReference type="Proteomes" id="UP001500151"/>
    </source>
</evidence>
<name>A0ABP6D5W2_9ACTN</name>
<gene>
    <name evidence="1" type="ORF">GCM10010307_27060</name>
</gene>
<dbReference type="EMBL" id="BAAASJ010000029">
    <property type="protein sequence ID" value="GAA2633068.1"/>
    <property type="molecule type" value="Genomic_DNA"/>
</dbReference>
<dbReference type="Proteomes" id="UP001500151">
    <property type="component" value="Unassembled WGS sequence"/>
</dbReference>